<dbReference type="Pfam" id="PF20431">
    <property type="entry name" value="E_motif"/>
    <property type="match status" value="1"/>
</dbReference>
<dbReference type="Pfam" id="PF13041">
    <property type="entry name" value="PPR_2"/>
    <property type="match status" value="1"/>
</dbReference>
<dbReference type="PROSITE" id="PS51375">
    <property type="entry name" value="PPR"/>
    <property type="match status" value="2"/>
</dbReference>
<dbReference type="GO" id="GO:0003723">
    <property type="term" value="F:RNA binding"/>
    <property type="evidence" value="ECO:0007669"/>
    <property type="project" value="InterPro"/>
</dbReference>
<dbReference type="Gene3D" id="1.25.40.10">
    <property type="entry name" value="Tetratricopeptide repeat domain"/>
    <property type="match status" value="3"/>
</dbReference>
<dbReference type="PANTHER" id="PTHR47926:SF386">
    <property type="entry name" value="PENTATRICOPEPTIDE REPEAT-CONTAINING PROTEIN"/>
    <property type="match status" value="1"/>
</dbReference>
<organism evidence="3 4">
    <name type="scientific">Colocasia esculenta</name>
    <name type="common">Wild taro</name>
    <name type="synonym">Arum esculentum</name>
    <dbReference type="NCBI Taxonomy" id="4460"/>
    <lineage>
        <taxon>Eukaryota</taxon>
        <taxon>Viridiplantae</taxon>
        <taxon>Streptophyta</taxon>
        <taxon>Embryophyta</taxon>
        <taxon>Tracheophyta</taxon>
        <taxon>Spermatophyta</taxon>
        <taxon>Magnoliopsida</taxon>
        <taxon>Liliopsida</taxon>
        <taxon>Araceae</taxon>
        <taxon>Aroideae</taxon>
        <taxon>Colocasieae</taxon>
        <taxon>Colocasia</taxon>
    </lineage>
</organism>
<feature type="repeat" description="PPR" evidence="2">
    <location>
        <begin position="68"/>
        <end position="102"/>
    </location>
</feature>
<evidence type="ECO:0008006" key="5">
    <source>
        <dbReference type="Google" id="ProtNLM"/>
    </source>
</evidence>
<dbReference type="GO" id="GO:0009451">
    <property type="term" value="P:RNA modification"/>
    <property type="evidence" value="ECO:0007669"/>
    <property type="project" value="InterPro"/>
</dbReference>
<evidence type="ECO:0000313" key="4">
    <source>
        <dbReference type="Proteomes" id="UP000652761"/>
    </source>
</evidence>
<protein>
    <recommendedName>
        <fullName evidence="5">Pentatricopeptide repeat-containing protein</fullName>
    </recommendedName>
</protein>
<evidence type="ECO:0000256" key="1">
    <source>
        <dbReference type="ARBA" id="ARBA00022737"/>
    </source>
</evidence>
<comment type="caution">
    <text evidence="3">The sequence shown here is derived from an EMBL/GenBank/DDBJ whole genome shotgun (WGS) entry which is preliminary data.</text>
</comment>
<feature type="repeat" description="PPR" evidence="2">
    <location>
        <begin position="278"/>
        <end position="312"/>
    </location>
</feature>
<dbReference type="Proteomes" id="UP000652761">
    <property type="component" value="Unassembled WGS sequence"/>
</dbReference>
<name>A0A843TN78_COLES</name>
<dbReference type="NCBIfam" id="TIGR00756">
    <property type="entry name" value="PPR"/>
    <property type="match status" value="2"/>
</dbReference>
<accession>A0A843TN78</accession>
<dbReference type="SMR" id="A0A843TN78"/>
<evidence type="ECO:0000256" key="2">
    <source>
        <dbReference type="PROSITE-ProRule" id="PRU00708"/>
    </source>
</evidence>
<sequence>MPPCSSSRPLSEPEASEPSTVVHSHLLKTGLLPYLRAEELFFSSAGTPPILPALSNLLHGTSPKVDANPLRWNAMLSALSHRGFPSLALWAFSVMHKLGLSLCSYSLCSALAASSAERAVRMGKQIHAYAAKSCWVSAVFVGGALVNLYVKSGAVVDARYAFDEIQLKNTMCVNTLLMGYVEAKLWSDGVMLVKGMPGFGLTPDGFTTSTLLRMCAEVPAAGLGMQVHAYLMRRTKYLEEDVFVQSSLMEMYGKCGLVNEAQLVFDLAGNIMPGKRRDVVLWTSMLNAFGRNGRFNKVVDTFDEMLHAGVKPDEVAFVAVLAACSRTGDVSRALDYFKFMSSEHQILPCQEHYSCVIDLLCKAGQLEKAWKFANEMNVGEEGDGRATSVRIWGTLLSACKEFSNVEMGKLAAQRALGLDPSNMGIYMELSNLYARMGMWNEIEHLRELLSKRGLKKDVGFSRIELTR</sequence>
<dbReference type="Pfam" id="PF01535">
    <property type="entry name" value="PPR"/>
    <property type="match status" value="4"/>
</dbReference>
<keyword evidence="1" id="KW-0677">Repeat</keyword>
<dbReference type="PANTHER" id="PTHR47926">
    <property type="entry name" value="PENTATRICOPEPTIDE REPEAT-CONTAINING PROTEIN"/>
    <property type="match status" value="1"/>
</dbReference>
<dbReference type="InterPro" id="IPR046960">
    <property type="entry name" value="PPR_At4g14850-like_plant"/>
</dbReference>
<dbReference type="InterPro" id="IPR011990">
    <property type="entry name" value="TPR-like_helical_dom_sf"/>
</dbReference>
<dbReference type="OrthoDB" id="1917168at2759"/>
<dbReference type="InterPro" id="IPR046848">
    <property type="entry name" value="E_motif"/>
</dbReference>
<dbReference type="FunFam" id="1.25.40.10:FF:000525">
    <property type="entry name" value="Pentatricopeptide (PPR) repeat-containing protein-like"/>
    <property type="match status" value="1"/>
</dbReference>
<dbReference type="InterPro" id="IPR002885">
    <property type="entry name" value="PPR_rpt"/>
</dbReference>
<dbReference type="AlphaFoldDB" id="A0A843TN78"/>
<gene>
    <name evidence="3" type="ORF">Taro_003149</name>
</gene>
<reference evidence="3" key="1">
    <citation type="submission" date="2017-07" db="EMBL/GenBank/DDBJ databases">
        <title>Taro Niue Genome Assembly and Annotation.</title>
        <authorList>
            <person name="Atibalentja N."/>
            <person name="Keating K."/>
            <person name="Fields C.J."/>
        </authorList>
    </citation>
    <scope>NUCLEOTIDE SEQUENCE</scope>
    <source>
        <strain evidence="3">Niue_2</strain>
        <tissue evidence="3">Leaf</tissue>
    </source>
</reference>
<keyword evidence="4" id="KW-1185">Reference proteome</keyword>
<dbReference type="EMBL" id="NMUH01000079">
    <property type="protein sequence ID" value="MQL70780.1"/>
    <property type="molecule type" value="Genomic_DNA"/>
</dbReference>
<proteinExistence type="predicted"/>
<evidence type="ECO:0000313" key="3">
    <source>
        <dbReference type="EMBL" id="MQL70780.1"/>
    </source>
</evidence>